<feature type="transmembrane region" description="Helical" evidence="9">
    <location>
        <begin position="6"/>
        <end position="28"/>
    </location>
</feature>
<evidence type="ECO:0000256" key="4">
    <source>
        <dbReference type="ARBA" id="ARBA00022519"/>
    </source>
</evidence>
<evidence type="ECO:0000256" key="5">
    <source>
        <dbReference type="ARBA" id="ARBA00022692"/>
    </source>
</evidence>
<evidence type="ECO:0000256" key="9">
    <source>
        <dbReference type="SAM" id="Phobius"/>
    </source>
</evidence>
<keyword evidence="11" id="KW-1185">Reference proteome</keyword>
<accession>A0A4Q7ZAT1</accession>
<dbReference type="PANTHER" id="PTHR30574">
    <property type="entry name" value="INNER MEMBRANE PROTEIN YEDE"/>
    <property type="match status" value="1"/>
</dbReference>
<evidence type="ECO:0000256" key="6">
    <source>
        <dbReference type="ARBA" id="ARBA00022989"/>
    </source>
</evidence>
<comment type="similarity">
    <text evidence="8">Belongs to the TsuA/YedE (TC 9.B.102) family.</text>
</comment>
<gene>
    <name evidence="10" type="ORF">EV700_0645</name>
</gene>
<dbReference type="EMBL" id="SHKX01000010">
    <property type="protein sequence ID" value="RZU47678.1"/>
    <property type="molecule type" value="Genomic_DNA"/>
</dbReference>
<keyword evidence="6 9" id="KW-1133">Transmembrane helix</keyword>
<evidence type="ECO:0000256" key="1">
    <source>
        <dbReference type="ARBA" id="ARBA00004429"/>
    </source>
</evidence>
<evidence type="ECO:0000256" key="7">
    <source>
        <dbReference type="ARBA" id="ARBA00023136"/>
    </source>
</evidence>
<name>A0A4Q7ZAT1_9GAMM</name>
<evidence type="ECO:0000313" key="11">
    <source>
        <dbReference type="Proteomes" id="UP000292423"/>
    </source>
</evidence>
<feature type="transmembrane region" description="Helical" evidence="9">
    <location>
        <begin position="115"/>
        <end position="132"/>
    </location>
</feature>
<feature type="transmembrane region" description="Helical" evidence="9">
    <location>
        <begin position="49"/>
        <end position="66"/>
    </location>
</feature>
<evidence type="ECO:0000313" key="10">
    <source>
        <dbReference type="EMBL" id="RZU47678.1"/>
    </source>
</evidence>
<dbReference type="Proteomes" id="UP000292423">
    <property type="component" value="Unassembled WGS sequence"/>
</dbReference>
<keyword evidence="3" id="KW-1003">Cell membrane</keyword>
<keyword evidence="4" id="KW-0997">Cell inner membrane</keyword>
<evidence type="ECO:0000256" key="2">
    <source>
        <dbReference type="ARBA" id="ARBA00022448"/>
    </source>
</evidence>
<dbReference type="AlphaFoldDB" id="A0A4Q7ZAT1"/>
<feature type="transmembrane region" description="Helical" evidence="9">
    <location>
        <begin position="78"/>
        <end position="95"/>
    </location>
</feature>
<keyword evidence="2" id="KW-0813">Transport</keyword>
<sequence length="138" mass="13892">MTLADVTPQIAGGVLIGLAAALLILVNGRVAGISGIFGMVLDGGVGERFWRTAFLAGLVLPALWLITSGATVTMEGGWPLYAVAGALVGAGTRLGSGCTSGHGVCGIANLSPRSLVATLTFMLMGMLTVWLVRHGGLA</sequence>
<dbReference type="OrthoDB" id="9814020at2"/>
<keyword evidence="7 9" id="KW-0472">Membrane</keyword>
<evidence type="ECO:0000256" key="8">
    <source>
        <dbReference type="ARBA" id="ARBA00035655"/>
    </source>
</evidence>
<reference evidence="10 11" key="1">
    <citation type="submission" date="2019-02" db="EMBL/GenBank/DDBJ databases">
        <title>Genomic Encyclopedia of Type Strains, Phase IV (KMG-IV): sequencing the most valuable type-strain genomes for metagenomic binning, comparative biology and taxonomic classification.</title>
        <authorList>
            <person name="Goeker M."/>
        </authorList>
    </citation>
    <scope>NUCLEOTIDE SEQUENCE [LARGE SCALE GENOMIC DNA]</scope>
    <source>
        <strain evidence="10 11">DSM 105135</strain>
    </source>
</reference>
<dbReference type="GO" id="GO:0005886">
    <property type="term" value="C:plasma membrane"/>
    <property type="evidence" value="ECO:0007669"/>
    <property type="project" value="UniProtKB-SubCell"/>
</dbReference>
<organism evidence="10 11">
    <name type="scientific">Fluviicoccus keumensis</name>
    <dbReference type="NCBI Taxonomy" id="1435465"/>
    <lineage>
        <taxon>Bacteria</taxon>
        <taxon>Pseudomonadati</taxon>
        <taxon>Pseudomonadota</taxon>
        <taxon>Gammaproteobacteria</taxon>
        <taxon>Moraxellales</taxon>
        <taxon>Moraxellaceae</taxon>
        <taxon>Fluviicoccus</taxon>
    </lineage>
</organism>
<comment type="caution">
    <text evidence="10">The sequence shown here is derived from an EMBL/GenBank/DDBJ whole genome shotgun (WGS) entry which is preliminary data.</text>
</comment>
<comment type="subcellular location">
    <subcellularLocation>
        <location evidence="1">Cell inner membrane</location>
        <topology evidence="1">Multi-pass membrane protein</topology>
    </subcellularLocation>
</comment>
<keyword evidence="5 9" id="KW-0812">Transmembrane</keyword>
<proteinExistence type="inferred from homology"/>
<dbReference type="InterPro" id="IPR007272">
    <property type="entry name" value="Sulf_transp_TsuA/YedE"/>
</dbReference>
<dbReference type="PANTHER" id="PTHR30574:SF1">
    <property type="entry name" value="SULPHUR TRANSPORT DOMAIN-CONTAINING PROTEIN"/>
    <property type="match status" value="1"/>
</dbReference>
<evidence type="ECO:0000256" key="3">
    <source>
        <dbReference type="ARBA" id="ARBA00022475"/>
    </source>
</evidence>
<evidence type="ECO:0008006" key="12">
    <source>
        <dbReference type="Google" id="ProtNLM"/>
    </source>
</evidence>
<protein>
    <recommendedName>
        <fullName evidence="12">Sulphur transport domain-containing protein</fullName>
    </recommendedName>
</protein>